<proteinExistence type="predicted"/>
<sequence length="158" mass="17202">MNHLLGVDAISQALVTGYFIGIGPGSTPMEVQKRLGAAARQLHGSKPHRLLRLDFGLVEATFAGGPDWLCQWVSVHTHRLAEMPSLAGECAERFGLEFSETVAWGQLSPEVRDIADLVDMSPYSVRYRFPAVTATVHLSESSEGDELARVIEKISIGV</sequence>
<dbReference type="EMBL" id="JACMHY010000005">
    <property type="protein sequence ID" value="MBC2866401.1"/>
    <property type="molecule type" value="Genomic_DNA"/>
</dbReference>
<dbReference type="Proteomes" id="UP000517694">
    <property type="component" value="Unassembled WGS sequence"/>
</dbReference>
<protein>
    <submittedName>
        <fullName evidence="1">Uncharacterized protein</fullName>
    </submittedName>
</protein>
<evidence type="ECO:0000313" key="1">
    <source>
        <dbReference type="EMBL" id="MBC2866401.1"/>
    </source>
</evidence>
<dbReference type="AlphaFoldDB" id="A0A7X1I0F1"/>
<dbReference type="RefSeq" id="WP_159672526.1">
    <property type="nucleotide sequence ID" value="NZ_JACMHY010000005.1"/>
</dbReference>
<dbReference type="OrthoDB" id="4551551at2"/>
<reference evidence="1 2" key="1">
    <citation type="submission" date="2020-08" db="EMBL/GenBank/DDBJ databases">
        <title>Whole-Genome Sequence of French Clinical Streptomyces mexicanus Strain Q0842.</title>
        <authorList>
            <person name="Boxberger M."/>
            <person name="La Scola B."/>
        </authorList>
    </citation>
    <scope>NUCLEOTIDE SEQUENCE [LARGE SCALE GENOMIC DNA]</scope>
    <source>
        <strain evidence="1 2">Marseille-Q0842</strain>
    </source>
</reference>
<name>A0A7X1I0F1_9ACTN</name>
<gene>
    <name evidence="1" type="ORF">H1R13_15875</name>
</gene>
<organism evidence="1 2">
    <name type="scientific">Streptomyces mexicanus</name>
    <dbReference type="NCBI Taxonomy" id="178566"/>
    <lineage>
        <taxon>Bacteria</taxon>
        <taxon>Bacillati</taxon>
        <taxon>Actinomycetota</taxon>
        <taxon>Actinomycetes</taxon>
        <taxon>Kitasatosporales</taxon>
        <taxon>Streptomycetaceae</taxon>
        <taxon>Streptomyces</taxon>
    </lineage>
</organism>
<keyword evidence="2" id="KW-1185">Reference proteome</keyword>
<comment type="caution">
    <text evidence="1">The sequence shown here is derived from an EMBL/GenBank/DDBJ whole genome shotgun (WGS) entry which is preliminary data.</text>
</comment>
<evidence type="ECO:0000313" key="2">
    <source>
        <dbReference type="Proteomes" id="UP000517694"/>
    </source>
</evidence>
<accession>A0A7X1I0F1</accession>